<proteinExistence type="predicted"/>
<accession>A0A5C6BWR4</accession>
<dbReference type="Pfam" id="PF07596">
    <property type="entry name" value="SBP_bac_10"/>
    <property type="match status" value="1"/>
</dbReference>
<sequence length="404" mass="42835">MCQAKARKQNGFTLVELLVVIAIIGVLVGLLLPAVQAAREAARRMSCSNNFKQLGLAIHNYHAAYNQLPKNGTGTSRPIGSTLSNNAYALLSGTVGLLPFMEQQAMWNQISNPLNVNANGTPKTGVPYPAMGPPPWSSAYGPWLSEIPALRCPSDPGFGLPAKGRTNYTFCLGDAMLLVHSGGRNRKNVYADAPGTARENSTGYGDNDDTGAATRARANNRGMFWFRHDLGFRDVLDGLSNTIAMGEIATSLGAGEINADMAYDATAEVMTNPAYCDSFIDSARPQFLLAGTRIVGVGGGDCSRGYRWAEGRITFSAFMTIRPPNKISCMWGDSESNQGYSTAGSRHQGGCHVLMGDGAVKFITDSIEAGNPSAAPASNGAMTNYGLWGALGTRAAAEVIDQDF</sequence>
<protein>
    <submittedName>
        <fullName evidence="3">Major pilin subunit</fullName>
    </submittedName>
</protein>
<dbReference type="InterPro" id="IPR045584">
    <property type="entry name" value="Pilin-like"/>
</dbReference>
<comment type="caution">
    <text evidence="3">The sequence shown here is derived from an EMBL/GenBank/DDBJ whole genome shotgun (WGS) entry which is preliminary data.</text>
</comment>
<evidence type="ECO:0000259" key="2">
    <source>
        <dbReference type="Pfam" id="PF07596"/>
    </source>
</evidence>
<dbReference type="Pfam" id="PF07963">
    <property type="entry name" value="N_methyl"/>
    <property type="match status" value="1"/>
</dbReference>
<dbReference type="AlphaFoldDB" id="A0A5C6BWR4"/>
<dbReference type="Proteomes" id="UP000319908">
    <property type="component" value="Unassembled WGS sequence"/>
</dbReference>
<feature type="region of interest" description="Disordered" evidence="1">
    <location>
        <begin position="190"/>
        <end position="211"/>
    </location>
</feature>
<dbReference type="PANTHER" id="PTHR30093">
    <property type="entry name" value="GENERAL SECRETION PATHWAY PROTEIN G"/>
    <property type="match status" value="1"/>
</dbReference>
<dbReference type="InterPro" id="IPR012902">
    <property type="entry name" value="N_methyl_site"/>
</dbReference>
<dbReference type="InterPro" id="IPR027558">
    <property type="entry name" value="Pre_pil_HX9DG_C"/>
</dbReference>
<dbReference type="InterPro" id="IPR011453">
    <property type="entry name" value="DUF1559"/>
</dbReference>
<dbReference type="PANTHER" id="PTHR30093:SF2">
    <property type="entry name" value="TYPE II SECRETION SYSTEM PROTEIN H"/>
    <property type="match status" value="1"/>
</dbReference>
<evidence type="ECO:0000256" key="1">
    <source>
        <dbReference type="SAM" id="MobiDB-lite"/>
    </source>
</evidence>
<feature type="domain" description="DUF1559" evidence="2">
    <location>
        <begin position="36"/>
        <end position="369"/>
    </location>
</feature>
<keyword evidence="4" id="KW-1185">Reference proteome</keyword>
<dbReference type="NCBIfam" id="TIGR04294">
    <property type="entry name" value="pre_pil_HX9DG"/>
    <property type="match status" value="1"/>
</dbReference>
<dbReference type="OrthoDB" id="241541at2"/>
<gene>
    <name evidence="3" type="ORF">Poly21_34770</name>
</gene>
<dbReference type="SUPFAM" id="SSF54523">
    <property type="entry name" value="Pili subunits"/>
    <property type="match status" value="1"/>
</dbReference>
<dbReference type="NCBIfam" id="TIGR02532">
    <property type="entry name" value="IV_pilin_GFxxxE"/>
    <property type="match status" value="1"/>
</dbReference>
<reference evidence="3 4" key="1">
    <citation type="journal article" date="2020" name="Antonie Van Leeuwenhoek">
        <title>Rhodopirellula heiligendammensis sp. nov., Rhodopirellula pilleata sp. nov., and Rhodopirellula solitaria sp. nov. isolated from natural or artificial marine surfaces in Northern Germany and California, USA, and emended description of the genus Rhodopirellula.</title>
        <authorList>
            <person name="Kallscheuer N."/>
            <person name="Wiegand S."/>
            <person name="Jogler M."/>
            <person name="Boedeker C."/>
            <person name="Peeters S.H."/>
            <person name="Rast P."/>
            <person name="Heuer A."/>
            <person name="Jetten M.S.M."/>
            <person name="Rohde M."/>
            <person name="Jogler C."/>
        </authorList>
    </citation>
    <scope>NUCLEOTIDE SEQUENCE [LARGE SCALE GENOMIC DNA]</scope>
    <source>
        <strain evidence="3 4">Poly21</strain>
    </source>
</reference>
<evidence type="ECO:0000313" key="3">
    <source>
        <dbReference type="EMBL" id="TWU16272.1"/>
    </source>
</evidence>
<organism evidence="3 4">
    <name type="scientific">Allorhodopirellula heiligendammensis</name>
    <dbReference type="NCBI Taxonomy" id="2714739"/>
    <lineage>
        <taxon>Bacteria</taxon>
        <taxon>Pseudomonadati</taxon>
        <taxon>Planctomycetota</taxon>
        <taxon>Planctomycetia</taxon>
        <taxon>Pirellulales</taxon>
        <taxon>Pirellulaceae</taxon>
        <taxon>Allorhodopirellula</taxon>
    </lineage>
</organism>
<name>A0A5C6BWR4_9BACT</name>
<dbReference type="EMBL" id="SJPU01000002">
    <property type="protein sequence ID" value="TWU16272.1"/>
    <property type="molecule type" value="Genomic_DNA"/>
</dbReference>
<dbReference type="Gene3D" id="3.30.700.10">
    <property type="entry name" value="Glycoprotein, Type 4 Pilin"/>
    <property type="match status" value="1"/>
</dbReference>
<dbReference type="RefSeq" id="WP_146407960.1">
    <property type="nucleotide sequence ID" value="NZ_SJPU01000002.1"/>
</dbReference>
<evidence type="ECO:0000313" key="4">
    <source>
        <dbReference type="Proteomes" id="UP000319908"/>
    </source>
</evidence>